<dbReference type="InterPro" id="IPR004365">
    <property type="entry name" value="NA-bd_OB_tRNA"/>
</dbReference>
<dbReference type="InterPro" id="IPR004364">
    <property type="entry name" value="Aa-tRNA-synt_II"/>
</dbReference>
<dbReference type="InterPro" id="IPR047090">
    <property type="entry name" value="AspRS_core"/>
</dbReference>
<dbReference type="Pfam" id="PF02938">
    <property type="entry name" value="GAD"/>
    <property type="match status" value="1"/>
</dbReference>
<feature type="binding site" evidence="6">
    <location>
        <position position="226"/>
    </location>
    <ligand>
        <name>L-aspartate</name>
        <dbReference type="ChEBI" id="CHEBI:29991"/>
    </ligand>
</feature>
<feature type="binding site" evidence="6">
    <location>
        <position position="235"/>
    </location>
    <ligand>
        <name>ATP</name>
        <dbReference type="ChEBI" id="CHEBI:30616"/>
    </ligand>
</feature>
<dbReference type="Pfam" id="PF01336">
    <property type="entry name" value="tRNA_anti-codon"/>
    <property type="match status" value="1"/>
</dbReference>
<comment type="similarity">
    <text evidence="6">Belongs to the class-II aminoacyl-tRNA synthetase family. Type 1 subfamily.</text>
</comment>
<feature type="binding site" evidence="6">
    <location>
        <position position="456"/>
    </location>
    <ligand>
        <name>L-aspartate</name>
        <dbReference type="ChEBI" id="CHEBI:29991"/>
    </ligand>
</feature>
<dbReference type="NCBIfam" id="TIGR00459">
    <property type="entry name" value="aspS_bact"/>
    <property type="match status" value="1"/>
</dbReference>
<feature type="binding site" evidence="6">
    <location>
        <begin position="542"/>
        <end position="545"/>
    </location>
    <ligand>
        <name>ATP</name>
        <dbReference type="ChEBI" id="CHEBI:30616"/>
    </ligand>
</feature>
<comment type="subcellular location">
    <subcellularLocation>
        <location evidence="6">Cytoplasm</location>
    </subcellularLocation>
</comment>
<keyword evidence="5 6" id="KW-0030">Aminoacyl-tRNA synthetase</keyword>
<evidence type="ECO:0000256" key="2">
    <source>
        <dbReference type="ARBA" id="ARBA00022741"/>
    </source>
</evidence>
<sequence length="597" mass="66851">MSQTAYRTHHATEVTEGLVGERVTLAGWVDRRRDHGGVAFVDLRDSSGLVQVVINDEEMARPLRSEFVIRVVGAVRLRPEGNENEHLATGRVEVVAEGIEVLAKSDALPFQVSTALENESENKLPGEDVRLKYRYLDLRRPSMQRNIRLRSDMARAARRALDEMGFTEVETPTMIKSTPEGARDFLVPARLVPGSWYALPQSPQLLKQLLMVSGVERYYQVARCYRDEDFRADRQPEFTQLDMEMAFVDQEDVIAMAEKVIAAIWKTAGYDVQLPIRRITWQEAMDKYGTDKPDLRFGNELIELTDYFKDTPFRVFQAPYVGAVLFKGGASTPRRQFDAWQEWAKQRGAKGLAYVQFTEDGELKGPVAKNLSEQERAGLKQAVGAEDGDAVFFAAGPRTASQNLLGAVRVELAERAGLLRPDEFAFTWVVDFPLFKSTDEEDDDVAVGHSKWTSMHHPFTMPSADWIDRFDQDPEHAMSDSYDIVCNGEEMGGGSVRIHRDDIQDRVLDVLGISKEEADEKFGFLLEAFKYGAPPHAGIALGWDRTVQILAGADNIREVIAFPKAGGGRDPLTGAPAPISDEQRAETGVDYDPDEDE</sequence>
<keyword evidence="1 6" id="KW-0436">Ligase</keyword>
<reference evidence="9 10" key="1">
    <citation type="submission" date="2021-05" db="EMBL/GenBank/DDBJ databases">
        <title>Phylogenetic classification of ten novel species belonging to the genus Bifidobacterium comprising B. colchicus sp. nov., B. abeli sp. nov., B. bicoloris sp. nov., B. guerezis sp. nov., B. rosaliae sp. nov., B. santillanensis sp. nov., B. argentati sp. nov., B. amazzoni sp. nov., B. pluviali sp. nov., and B. pinnaculum sp. nov.</title>
        <authorList>
            <person name="Lugli G.A."/>
            <person name="Ruiz Garcia L."/>
            <person name="Margolles A."/>
            <person name="Ventura M."/>
        </authorList>
    </citation>
    <scope>NUCLEOTIDE SEQUENCE [LARGE SCALE GENOMIC DNA]</scope>
    <source>
        <strain evidence="9 10">6T3</strain>
    </source>
</reference>
<dbReference type="HAMAP" id="MF_00044">
    <property type="entry name" value="Asp_tRNA_synth_type1"/>
    <property type="match status" value="1"/>
</dbReference>
<dbReference type="Proteomes" id="UP000812844">
    <property type="component" value="Unassembled WGS sequence"/>
</dbReference>
<dbReference type="PROSITE" id="PS50862">
    <property type="entry name" value="AA_TRNA_LIGASE_II"/>
    <property type="match status" value="1"/>
</dbReference>
<dbReference type="RefSeq" id="WP_219082355.1">
    <property type="nucleotide sequence ID" value="NZ_JAHBBD010000019.1"/>
</dbReference>
<comment type="catalytic activity">
    <reaction evidence="6">
        <text>tRNA(Asx) + L-aspartate + ATP = L-aspartyl-tRNA(Asx) + AMP + diphosphate</text>
        <dbReference type="Rhea" id="RHEA:18349"/>
        <dbReference type="Rhea" id="RHEA-COMP:9710"/>
        <dbReference type="Rhea" id="RHEA-COMP:9711"/>
        <dbReference type="ChEBI" id="CHEBI:29991"/>
        <dbReference type="ChEBI" id="CHEBI:30616"/>
        <dbReference type="ChEBI" id="CHEBI:33019"/>
        <dbReference type="ChEBI" id="CHEBI:78442"/>
        <dbReference type="ChEBI" id="CHEBI:78516"/>
        <dbReference type="ChEBI" id="CHEBI:456215"/>
        <dbReference type="EC" id="6.1.1.23"/>
    </reaction>
</comment>
<gene>
    <name evidence="6 9" type="primary">aspS</name>
    <name evidence="9" type="ORF">KIH73_08070</name>
</gene>
<dbReference type="PANTHER" id="PTHR22594">
    <property type="entry name" value="ASPARTYL/LYSYL-TRNA SYNTHETASE"/>
    <property type="match status" value="1"/>
</dbReference>
<evidence type="ECO:0000256" key="1">
    <source>
        <dbReference type="ARBA" id="ARBA00022598"/>
    </source>
</evidence>
<organism evidence="9 10">
    <name type="scientific">Bifidobacterium phasiani</name>
    <dbReference type="NCBI Taxonomy" id="2834431"/>
    <lineage>
        <taxon>Bacteria</taxon>
        <taxon>Bacillati</taxon>
        <taxon>Actinomycetota</taxon>
        <taxon>Actinomycetes</taxon>
        <taxon>Bifidobacteriales</taxon>
        <taxon>Bifidobacteriaceae</taxon>
        <taxon>Bifidobacterium</taxon>
    </lineage>
</organism>
<protein>
    <recommendedName>
        <fullName evidence="6">Aspartate--tRNA(Asp/Asn) ligase</fullName>
        <ecNumber evidence="6">6.1.1.23</ecNumber>
    </recommendedName>
    <alternativeName>
        <fullName evidence="6">Aspartyl-tRNA synthetase</fullName>
        <shortName evidence="6">AspRS</shortName>
    </alternativeName>
    <alternativeName>
        <fullName evidence="6">Non-discriminating aspartyl-tRNA synthetase</fullName>
        <shortName evidence="6">ND-AspRS</shortName>
    </alternativeName>
</protein>
<evidence type="ECO:0000256" key="5">
    <source>
        <dbReference type="ARBA" id="ARBA00023146"/>
    </source>
</evidence>
<feature type="region of interest" description="Disordered" evidence="7">
    <location>
        <begin position="565"/>
        <end position="597"/>
    </location>
</feature>
<feature type="binding site" evidence="6">
    <location>
        <position position="497"/>
    </location>
    <ligand>
        <name>L-aspartate</name>
        <dbReference type="ChEBI" id="CHEBI:29991"/>
    </ligand>
</feature>
<evidence type="ECO:0000313" key="10">
    <source>
        <dbReference type="Proteomes" id="UP000812844"/>
    </source>
</evidence>
<dbReference type="EC" id="6.1.1.23" evidence="6"/>
<proteinExistence type="inferred from homology"/>
<keyword evidence="4 6" id="KW-0648">Protein biosynthesis</keyword>
<evidence type="ECO:0000256" key="6">
    <source>
        <dbReference type="HAMAP-Rule" id="MF_00044"/>
    </source>
</evidence>
<dbReference type="CDD" id="cd04317">
    <property type="entry name" value="EcAspRS_like_N"/>
    <property type="match status" value="1"/>
</dbReference>
<dbReference type="InterPro" id="IPR047089">
    <property type="entry name" value="Asp-tRNA-ligase_1_N"/>
</dbReference>
<feature type="binding site" evidence="6">
    <location>
        <position position="180"/>
    </location>
    <ligand>
        <name>L-aspartate</name>
        <dbReference type="ChEBI" id="CHEBI:29991"/>
    </ligand>
</feature>
<comment type="caution">
    <text evidence="9">The sequence shown here is derived from an EMBL/GenBank/DDBJ whole genome shotgun (WGS) entry which is preliminary data.</text>
</comment>
<evidence type="ECO:0000259" key="8">
    <source>
        <dbReference type="PROSITE" id="PS50862"/>
    </source>
</evidence>
<evidence type="ECO:0000256" key="7">
    <source>
        <dbReference type="SAM" id="MobiDB-lite"/>
    </source>
</evidence>
<keyword evidence="3 6" id="KW-0067">ATP-binding</keyword>
<dbReference type="Pfam" id="PF00152">
    <property type="entry name" value="tRNA-synt_2"/>
    <property type="match status" value="1"/>
</dbReference>
<feature type="binding site" evidence="6">
    <location>
        <position position="490"/>
    </location>
    <ligand>
        <name>ATP</name>
        <dbReference type="ChEBI" id="CHEBI:30616"/>
    </ligand>
</feature>
<dbReference type="EMBL" id="JAHBBD010000019">
    <property type="protein sequence ID" value="MBW3083318.1"/>
    <property type="molecule type" value="Genomic_DNA"/>
</dbReference>
<keyword evidence="10" id="KW-1185">Reference proteome</keyword>
<keyword evidence="2 6" id="KW-0547">Nucleotide-binding</keyword>
<dbReference type="GO" id="GO:0004815">
    <property type="term" value="F:aspartate-tRNA ligase activity"/>
    <property type="evidence" value="ECO:0007669"/>
    <property type="project" value="UniProtKB-EC"/>
</dbReference>
<dbReference type="InterPro" id="IPR029351">
    <property type="entry name" value="GAD_dom"/>
</dbReference>
<dbReference type="CDD" id="cd00777">
    <property type="entry name" value="AspRS_core"/>
    <property type="match status" value="1"/>
</dbReference>
<feature type="site" description="Important for tRNA non-discrimination" evidence="6">
    <location>
        <position position="35"/>
    </location>
</feature>
<evidence type="ECO:0000313" key="9">
    <source>
        <dbReference type="EMBL" id="MBW3083318.1"/>
    </source>
</evidence>
<name>A0ABS6W9Y0_9BIFI</name>
<feature type="site" description="Important for tRNA non-discrimination" evidence="6">
    <location>
        <position position="81"/>
    </location>
</feature>
<evidence type="ECO:0000256" key="3">
    <source>
        <dbReference type="ARBA" id="ARBA00022840"/>
    </source>
</evidence>
<evidence type="ECO:0000256" key="4">
    <source>
        <dbReference type="ARBA" id="ARBA00022917"/>
    </source>
</evidence>
<dbReference type="NCBIfam" id="NF001750">
    <property type="entry name" value="PRK00476.1"/>
    <property type="match status" value="1"/>
</dbReference>
<accession>A0ABS6W9Y0</accession>
<dbReference type="InterPro" id="IPR006195">
    <property type="entry name" value="aa-tRNA-synth_II"/>
</dbReference>
<feature type="domain" description="Aminoacyl-transfer RNA synthetases class-II family profile" evidence="8">
    <location>
        <begin position="147"/>
        <end position="563"/>
    </location>
</feature>
<comment type="function">
    <text evidence="6">Aspartyl-tRNA synthetase with relaxed tRNA specificity since it is able to aspartylate not only its cognate tRNA(Asp) but also tRNA(Asn). Reaction proceeds in two steps: L-aspartate is first activated by ATP to form Asp-AMP and then transferred to the acceptor end of tRNA(Asp/Asn).</text>
</comment>
<keyword evidence="6" id="KW-0963">Cytoplasm</keyword>
<comment type="subunit">
    <text evidence="6">Homodimer.</text>
</comment>
<feature type="region of interest" description="Aspartate" evidence="6">
    <location>
        <begin position="204"/>
        <end position="207"/>
    </location>
</feature>
<dbReference type="InterPro" id="IPR004524">
    <property type="entry name" value="Asp-tRNA-ligase_1"/>
</dbReference>
<feature type="binding site" evidence="6">
    <location>
        <begin position="226"/>
        <end position="228"/>
    </location>
    <ligand>
        <name>ATP</name>
        <dbReference type="ChEBI" id="CHEBI:30616"/>
    </ligand>
</feature>
<dbReference type="PANTHER" id="PTHR22594:SF5">
    <property type="entry name" value="ASPARTATE--TRNA LIGASE, MITOCHONDRIAL"/>
    <property type="match status" value="1"/>
</dbReference>